<protein>
    <submittedName>
        <fullName evidence="12">ABC transporter ATP-binding protein</fullName>
    </submittedName>
</protein>
<evidence type="ECO:0000256" key="3">
    <source>
        <dbReference type="ARBA" id="ARBA00022448"/>
    </source>
</evidence>
<evidence type="ECO:0000256" key="10">
    <source>
        <dbReference type="ARBA" id="ARBA00025157"/>
    </source>
</evidence>
<gene>
    <name evidence="12" type="ORF">JJN12_03685</name>
</gene>
<comment type="similarity">
    <text evidence="2">Belongs to the ABC transporter superfamily.</text>
</comment>
<dbReference type="InterPro" id="IPR027417">
    <property type="entry name" value="P-loop_NTPase"/>
</dbReference>
<dbReference type="InterPro" id="IPR003593">
    <property type="entry name" value="AAA+_ATPase"/>
</dbReference>
<feature type="domain" description="ABC transporter" evidence="11">
    <location>
        <begin position="2"/>
        <end position="242"/>
    </location>
</feature>
<proteinExistence type="inferred from homology"/>
<evidence type="ECO:0000256" key="7">
    <source>
        <dbReference type="ARBA" id="ARBA00022840"/>
    </source>
</evidence>
<keyword evidence="6" id="KW-0547">Nucleotide-binding</keyword>
<dbReference type="Proteomes" id="UP000604730">
    <property type="component" value="Unassembled WGS sequence"/>
</dbReference>
<reference evidence="12 13" key="1">
    <citation type="submission" date="2021-01" db="EMBL/GenBank/DDBJ databases">
        <title>Isolation and description of Catonella massiliensis sp. nov., a novel Catonella species, isolated from a stable periodontitis subject.</title>
        <authorList>
            <person name="Antezack A."/>
            <person name="Boxberger M."/>
            <person name="La Scola B."/>
            <person name="Monnet-Corti V."/>
        </authorList>
    </citation>
    <scope>NUCLEOTIDE SEQUENCE [LARGE SCALE GENOMIC DNA]</scope>
    <source>
        <strain evidence="12 13">Marseille-Q4567</strain>
    </source>
</reference>
<keyword evidence="9" id="KW-0472">Membrane</keyword>
<accession>A0ABS1IYB6</accession>
<dbReference type="PANTHER" id="PTHR43553:SF23">
    <property type="entry name" value="ABC TRANSPORTER ATP-BINDING COMPONENT"/>
    <property type="match status" value="1"/>
</dbReference>
<evidence type="ECO:0000313" key="13">
    <source>
        <dbReference type="Proteomes" id="UP000604730"/>
    </source>
</evidence>
<evidence type="ECO:0000256" key="6">
    <source>
        <dbReference type="ARBA" id="ARBA00022741"/>
    </source>
</evidence>
<keyword evidence="4" id="KW-1003">Cell membrane</keyword>
<dbReference type="PANTHER" id="PTHR43553">
    <property type="entry name" value="HEAVY METAL TRANSPORTER"/>
    <property type="match status" value="1"/>
</dbReference>
<comment type="subcellular location">
    <subcellularLocation>
        <location evidence="1">Cell membrane</location>
        <topology evidence="1">Peripheral membrane protein</topology>
    </subcellularLocation>
</comment>
<dbReference type="InterPro" id="IPR017871">
    <property type="entry name" value="ABC_transporter-like_CS"/>
</dbReference>
<name>A0ABS1IYB6_9FIRM</name>
<dbReference type="RefSeq" id="WP_208428415.1">
    <property type="nucleotide sequence ID" value="NZ_JAEPRJ010000001.1"/>
</dbReference>
<dbReference type="CDD" id="cd03225">
    <property type="entry name" value="ABC_cobalt_CbiO_domain1"/>
    <property type="match status" value="1"/>
</dbReference>
<dbReference type="Pfam" id="PF00005">
    <property type="entry name" value="ABC_tran"/>
    <property type="match status" value="2"/>
</dbReference>
<dbReference type="SMART" id="SM00382">
    <property type="entry name" value="AAA"/>
    <property type="match status" value="2"/>
</dbReference>
<dbReference type="PROSITE" id="PS00211">
    <property type="entry name" value="ABC_TRANSPORTER_1"/>
    <property type="match status" value="1"/>
</dbReference>
<keyword evidence="5" id="KW-0677">Repeat</keyword>
<comment type="caution">
    <text evidence="12">The sequence shown here is derived from an EMBL/GenBank/DDBJ whole genome shotgun (WGS) entry which is preliminary data.</text>
</comment>
<sequence>MIEFKNVSFTYDSVDRNAGIYNVNLKIDDGEVIVFCGESGCGKTTISRLINGLIPGYYTGTLEGEVIVRDYKISQNPIDELSRYVGSVFQNPRTQFFNVDSTSEIALACENFEVPREEICTRIGKVTQELNIRNLLDRNLFSMSGGEKQKIACASAAVMEPEIYVLDEPSSNLDIGTIEMLKAIINKWKEKKATIIIAEHRLRYLIDIADKFIYMKDGQIHTIFTNEEFKRLSNDILNNMGLRSINPVNFKDLKNFIKVDSKINIKNFEFSYNKTPFLNIKNTLLPQNAIIAVLGSNGSGKSTFSKCLCGVEEKAKGVLEIETDTYSTRERLRKCFMVMQDVNHQLFTESVKEEILLSIEDNENEEQMVKEICKKLNLMEFLDCHPMSLSGGQKQRVAIASAIASNREILVLDEPTSGLDFKNMKEVSNEMIRLKESGKTIFIITHDPELVACCCDYYMFLENGKVKWHGVMNEENLKLIEKFFYQKSECL</sequence>
<dbReference type="GO" id="GO:0005524">
    <property type="term" value="F:ATP binding"/>
    <property type="evidence" value="ECO:0007669"/>
    <property type="project" value="UniProtKB-KW"/>
</dbReference>
<dbReference type="InterPro" id="IPR015856">
    <property type="entry name" value="ABC_transpr_CbiO/EcfA_su"/>
</dbReference>
<keyword evidence="7 12" id="KW-0067">ATP-binding</keyword>
<evidence type="ECO:0000256" key="8">
    <source>
        <dbReference type="ARBA" id="ARBA00022967"/>
    </source>
</evidence>
<keyword evidence="8" id="KW-1278">Translocase</keyword>
<evidence type="ECO:0000256" key="5">
    <source>
        <dbReference type="ARBA" id="ARBA00022737"/>
    </source>
</evidence>
<dbReference type="Gene3D" id="3.40.50.300">
    <property type="entry name" value="P-loop containing nucleotide triphosphate hydrolases"/>
    <property type="match status" value="2"/>
</dbReference>
<evidence type="ECO:0000259" key="11">
    <source>
        <dbReference type="PROSITE" id="PS50893"/>
    </source>
</evidence>
<evidence type="ECO:0000256" key="1">
    <source>
        <dbReference type="ARBA" id="ARBA00004202"/>
    </source>
</evidence>
<evidence type="ECO:0000313" key="12">
    <source>
        <dbReference type="EMBL" id="MBK5896886.1"/>
    </source>
</evidence>
<feature type="domain" description="ABC transporter" evidence="11">
    <location>
        <begin position="263"/>
        <end position="488"/>
    </location>
</feature>
<keyword evidence="13" id="KW-1185">Reference proteome</keyword>
<dbReference type="InterPro" id="IPR050095">
    <property type="entry name" value="ECF_ABC_transporter_ATP-bd"/>
</dbReference>
<organism evidence="12 13">
    <name type="scientific">Catonella massiliensis</name>
    <dbReference type="NCBI Taxonomy" id="2799636"/>
    <lineage>
        <taxon>Bacteria</taxon>
        <taxon>Bacillati</taxon>
        <taxon>Bacillota</taxon>
        <taxon>Clostridia</taxon>
        <taxon>Lachnospirales</taxon>
        <taxon>Lachnospiraceae</taxon>
        <taxon>Catonella</taxon>
    </lineage>
</organism>
<evidence type="ECO:0000256" key="4">
    <source>
        <dbReference type="ARBA" id="ARBA00022475"/>
    </source>
</evidence>
<comment type="function">
    <text evidence="10">Probably part of an ABC transporter complex. Responsible for energy coupling to the transport system.</text>
</comment>
<dbReference type="InterPro" id="IPR003439">
    <property type="entry name" value="ABC_transporter-like_ATP-bd"/>
</dbReference>
<dbReference type="EMBL" id="JAEPRJ010000001">
    <property type="protein sequence ID" value="MBK5896886.1"/>
    <property type="molecule type" value="Genomic_DNA"/>
</dbReference>
<keyword evidence="3" id="KW-0813">Transport</keyword>
<evidence type="ECO:0000256" key="2">
    <source>
        <dbReference type="ARBA" id="ARBA00005417"/>
    </source>
</evidence>
<evidence type="ECO:0000256" key="9">
    <source>
        <dbReference type="ARBA" id="ARBA00023136"/>
    </source>
</evidence>
<dbReference type="SUPFAM" id="SSF52540">
    <property type="entry name" value="P-loop containing nucleoside triphosphate hydrolases"/>
    <property type="match status" value="2"/>
</dbReference>
<dbReference type="PROSITE" id="PS50893">
    <property type="entry name" value="ABC_TRANSPORTER_2"/>
    <property type="match status" value="2"/>
</dbReference>